<dbReference type="AlphaFoldDB" id="A0AAW1VM63"/>
<dbReference type="SUPFAM" id="SSF56112">
    <property type="entry name" value="Protein kinase-like (PK-like)"/>
    <property type="match status" value="1"/>
</dbReference>
<comment type="caution">
    <text evidence="3">The sequence shown here is derived from an EMBL/GenBank/DDBJ whole genome shotgun (WGS) entry which is preliminary data.</text>
</comment>
<dbReference type="Gene3D" id="1.10.510.10">
    <property type="entry name" value="Transferase(Phosphotransferase) domain 1"/>
    <property type="match status" value="1"/>
</dbReference>
<sequence>MSTQFSMAELLNATENFSPNMIIDHGDSFLVYKARLSNGLTVAVKKLDPAAFPGFREFRAEVETLGKLRHPNIVKLWGYNASDSAGLFVYEFVEKGNLQNWLRPHVSTTNLSWQARLRIVRGVADGLAYLHGLESPIVHRNIAAVNVLLDSEFQARITNFVLARRFESAAHTHVSTFPVGTGAYTPPEYKMLGLDIATLKGDVFSFGILMWEIATGRLPQGKELAGLYDRQDRYRGLVDSKIRRSELNEANAKLYFRIICLCVPCRPENRPAMREVVQWLSQIL</sequence>
<dbReference type="Pfam" id="PF07714">
    <property type="entry name" value="PK_Tyr_Ser-Thr"/>
    <property type="match status" value="1"/>
</dbReference>
<dbReference type="InterPro" id="IPR000719">
    <property type="entry name" value="Prot_kinase_dom"/>
</dbReference>
<gene>
    <name evidence="3" type="ORF">M0R45_001213</name>
</gene>
<reference evidence="3 4" key="1">
    <citation type="journal article" date="2023" name="G3 (Bethesda)">
        <title>A chromosome-length genome assembly and annotation of blackberry (Rubus argutus, cv. 'Hillquist').</title>
        <authorList>
            <person name="Bruna T."/>
            <person name="Aryal R."/>
            <person name="Dudchenko O."/>
            <person name="Sargent D.J."/>
            <person name="Mead D."/>
            <person name="Buti M."/>
            <person name="Cavallini A."/>
            <person name="Hytonen T."/>
            <person name="Andres J."/>
            <person name="Pham M."/>
            <person name="Weisz D."/>
            <person name="Mascagni F."/>
            <person name="Usai G."/>
            <person name="Natali L."/>
            <person name="Bassil N."/>
            <person name="Fernandez G.E."/>
            <person name="Lomsadze A."/>
            <person name="Armour M."/>
            <person name="Olukolu B."/>
            <person name="Poorten T."/>
            <person name="Britton C."/>
            <person name="Davik J."/>
            <person name="Ashrafi H."/>
            <person name="Aiden E.L."/>
            <person name="Borodovsky M."/>
            <person name="Worthington M."/>
        </authorList>
    </citation>
    <scope>NUCLEOTIDE SEQUENCE [LARGE SCALE GENOMIC DNA]</scope>
    <source>
        <strain evidence="3">PI 553951</strain>
    </source>
</reference>
<evidence type="ECO:0000259" key="2">
    <source>
        <dbReference type="PROSITE" id="PS50011"/>
    </source>
</evidence>
<dbReference type="PROSITE" id="PS50011">
    <property type="entry name" value="PROTEIN_KINASE_DOM"/>
    <property type="match status" value="1"/>
</dbReference>
<comment type="subcellular location">
    <subcellularLocation>
        <location evidence="1">Membrane</location>
        <topology evidence="1">Single-pass type I membrane protein</topology>
    </subcellularLocation>
</comment>
<dbReference type="EMBL" id="JBEDUW010000235">
    <property type="protein sequence ID" value="KAK9903154.1"/>
    <property type="molecule type" value="Genomic_DNA"/>
</dbReference>
<dbReference type="Proteomes" id="UP001457282">
    <property type="component" value="Unassembled WGS sequence"/>
</dbReference>
<evidence type="ECO:0000313" key="4">
    <source>
        <dbReference type="Proteomes" id="UP001457282"/>
    </source>
</evidence>
<evidence type="ECO:0000256" key="1">
    <source>
        <dbReference type="ARBA" id="ARBA00004479"/>
    </source>
</evidence>
<dbReference type="InterPro" id="IPR051824">
    <property type="entry name" value="LRR_Rcpt-Like_S/T_Kinase"/>
</dbReference>
<accession>A0AAW1VM63</accession>
<keyword evidence="4" id="KW-1185">Reference proteome</keyword>
<dbReference type="GO" id="GO:0004672">
    <property type="term" value="F:protein kinase activity"/>
    <property type="evidence" value="ECO:0007669"/>
    <property type="project" value="InterPro"/>
</dbReference>
<proteinExistence type="predicted"/>
<dbReference type="PANTHER" id="PTHR48006:SF47">
    <property type="entry name" value="PHYTOSULFOKINE RECEPTOR 2-LIKE"/>
    <property type="match status" value="1"/>
</dbReference>
<dbReference type="InterPro" id="IPR011009">
    <property type="entry name" value="Kinase-like_dom_sf"/>
</dbReference>
<dbReference type="InterPro" id="IPR001245">
    <property type="entry name" value="Ser-Thr/Tyr_kinase_cat_dom"/>
</dbReference>
<dbReference type="Gene3D" id="3.30.200.20">
    <property type="entry name" value="Phosphorylase Kinase, domain 1"/>
    <property type="match status" value="1"/>
</dbReference>
<protein>
    <recommendedName>
        <fullName evidence="2">Protein kinase domain-containing protein</fullName>
    </recommendedName>
</protein>
<dbReference type="PIRSF" id="PIRSF000654">
    <property type="entry name" value="Integrin-linked_kinase"/>
    <property type="match status" value="1"/>
</dbReference>
<organism evidence="3 4">
    <name type="scientific">Rubus argutus</name>
    <name type="common">Southern blackberry</name>
    <dbReference type="NCBI Taxonomy" id="59490"/>
    <lineage>
        <taxon>Eukaryota</taxon>
        <taxon>Viridiplantae</taxon>
        <taxon>Streptophyta</taxon>
        <taxon>Embryophyta</taxon>
        <taxon>Tracheophyta</taxon>
        <taxon>Spermatophyta</taxon>
        <taxon>Magnoliopsida</taxon>
        <taxon>eudicotyledons</taxon>
        <taxon>Gunneridae</taxon>
        <taxon>Pentapetalae</taxon>
        <taxon>rosids</taxon>
        <taxon>fabids</taxon>
        <taxon>Rosales</taxon>
        <taxon>Rosaceae</taxon>
        <taxon>Rosoideae</taxon>
        <taxon>Rosoideae incertae sedis</taxon>
        <taxon>Rubus</taxon>
    </lineage>
</organism>
<dbReference type="GO" id="GO:0016020">
    <property type="term" value="C:membrane"/>
    <property type="evidence" value="ECO:0007669"/>
    <property type="project" value="UniProtKB-SubCell"/>
</dbReference>
<dbReference type="PANTHER" id="PTHR48006">
    <property type="entry name" value="LEUCINE-RICH REPEAT-CONTAINING PROTEIN DDB_G0281931-RELATED"/>
    <property type="match status" value="1"/>
</dbReference>
<feature type="domain" description="Protein kinase" evidence="2">
    <location>
        <begin position="17"/>
        <end position="284"/>
    </location>
</feature>
<evidence type="ECO:0000313" key="3">
    <source>
        <dbReference type="EMBL" id="KAK9903154.1"/>
    </source>
</evidence>
<name>A0AAW1VM63_RUBAR</name>
<dbReference type="GO" id="GO:0005524">
    <property type="term" value="F:ATP binding"/>
    <property type="evidence" value="ECO:0007669"/>
    <property type="project" value="InterPro"/>
</dbReference>